<dbReference type="Proteomes" id="UP001164746">
    <property type="component" value="Chromosome 12"/>
</dbReference>
<evidence type="ECO:0000256" key="1">
    <source>
        <dbReference type="SAM" id="MobiDB-lite"/>
    </source>
</evidence>
<dbReference type="InterPro" id="IPR056564">
    <property type="entry name" value="Ig-like_KY"/>
</dbReference>
<evidence type="ECO:0000313" key="3">
    <source>
        <dbReference type="EMBL" id="WAR22244.1"/>
    </source>
</evidence>
<protein>
    <submittedName>
        <fullName evidence="3">HIL-like protein</fullName>
    </submittedName>
</protein>
<dbReference type="SUPFAM" id="SSF54001">
    <property type="entry name" value="Cysteine proteinases"/>
    <property type="match status" value="1"/>
</dbReference>
<dbReference type="PANTHER" id="PTHR47020">
    <property type="entry name" value="HILLARIN"/>
    <property type="match status" value="1"/>
</dbReference>
<reference evidence="3" key="1">
    <citation type="submission" date="2022-11" db="EMBL/GenBank/DDBJ databases">
        <title>Centuries of genome instability and evolution in soft-shell clam transmissible cancer (bioRxiv).</title>
        <authorList>
            <person name="Hart S.F.M."/>
            <person name="Yonemitsu M.A."/>
            <person name="Giersch R.M."/>
            <person name="Beal B.F."/>
            <person name="Arriagada G."/>
            <person name="Davis B.W."/>
            <person name="Ostrander E.A."/>
            <person name="Goff S.P."/>
            <person name="Metzger M.J."/>
        </authorList>
    </citation>
    <scope>NUCLEOTIDE SEQUENCE</scope>
    <source>
        <strain evidence="3">MELC-2E11</strain>
        <tissue evidence="3">Siphon/mantle</tissue>
    </source>
</reference>
<evidence type="ECO:0000259" key="2">
    <source>
        <dbReference type="Pfam" id="PF23265"/>
    </source>
</evidence>
<feature type="domain" description="KY-like immunoglobulin-like" evidence="2">
    <location>
        <begin position="321"/>
        <end position="451"/>
    </location>
</feature>
<keyword evidence="4" id="KW-1185">Reference proteome</keyword>
<dbReference type="PANTHER" id="PTHR47020:SF1">
    <property type="entry name" value="HILLARIN"/>
    <property type="match status" value="1"/>
</dbReference>
<evidence type="ECO:0000313" key="4">
    <source>
        <dbReference type="Proteomes" id="UP001164746"/>
    </source>
</evidence>
<dbReference type="InterPro" id="IPR053041">
    <property type="entry name" value="Transglut-like_Superfamily_Mod"/>
</dbReference>
<feature type="region of interest" description="Disordered" evidence="1">
    <location>
        <begin position="465"/>
        <end position="484"/>
    </location>
</feature>
<dbReference type="InterPro" id="IPR038765">
    <property type="entry name" value="Papain-like_cys_pep_sf"/>
</dbReference>
<accession>A0ABY7FLL7</accession>
<proteinExistence type="predicted"/>
<feature type="non-terminal residue" evidence="3">
    <location>
        <position position="484"/>
    </location>
</feature>
<dbReference type="Pfam" id="PF23265">
    <property type="entry name" value="Ig-like_KY"/>
    <property type="match status" value="2"/>
</dbReference>
<gene>
    <name evidence="3" type="ORF">MAR_016218</name>
</gene>
<name>A0ABY7FLL7_MYAAR</name>
<dbReference type="EMBL" id="CP111023">
    <property type="protein sequence ID" value="WAR22244.1"/>
    <property type="molecule type" value="Genomic_DNA"/>
</dbReference>
<organism evidence="3 4">
    <name type="scientific">Mya arenaria</name>
    <name type="common">Soft-shell clam</name>
    <dbReference type="NCBI Taxonomy" id="6604"/>
    <lineage>
        <taxon>Eukaryota</taxon>
        <taxon>Metazoa</taxon>
        <taxon>Spiralia</taxon>
        <taxon>Lophotrochozoa</taxon>
        <taxon>Mollusca</taxon>
        <taxon>Bivalvia</taxon>
        <taxon>Autobranchia</taxon>
        <taxon>Heteroconchia</taxon>
        <taxon>Euheterodonta</taxon>
        <taxon>Imparidentia</taxon>
        <taxon>Neoheterodontei</taxon>
        <taxon>Myida</taxon>
        <taxon>Myoidea</taxon>
        <taxon>Myidae</taxon>
        <taxon>Mya</taxon>
    </lineage>
</organism>
<sequence>MTSKNMYNIDFKNIQKGSPEEVLTSFKNKKGTYARIYETLCGMADTTLTLKYYTSFKLNTNLTAIPCCFSYAGLYCTVLTGFAKGLDYRPGDKFKGTEYNHSWNAVNIDENWYLVDSHWATRYLISEKNQPENLVYEYDDFYFMTDPEQLIYSHWAQKAEWQMLAHPLTLQEFEELPLVKSYFFKCGMFFISHQKGVVQTRKGNISITVGFVKPTNFTYKIVLAENGDEMYQGNKLKSYGLQETRHNQASFTLRAPKTGSFYLTIFAQLLTGDIGVKNVFTAAAEYKVNADSPAHDAVPLPNCSDSNWGPGIPLDQLGIIPSQKDAVIPTQEGKVTLEFQKTRPTFILCKLRRPGLKDHYFVVSLLAIPYQEHLVYSRQMMEVFQCVFSQEDELERCVVEADQGDRIVVTVTLPHKGEYGFEVYGNDPNKDGDTYTHVCQYFLHYAPPSEQANAFYQETPSRQCNLPDGSQATQQNKGYQPDAQ</sequence>
<feature type="domain" description="KY-like immunoglobulin-like" evidence="2">
    <location>
        <begin position="170"/>
        <end position="301"/>
    </location>
</feature>